<keyword evidence="1" id="KW-0732">Signal</keyword>
<proteinExistence type="predicted"/>
<reference evidence="2 3" key="1">
    <citation type="submission" date="2019-06" db="EMBL/GenBank/DDBJ databases">
        <title>Flavibacter putida gen. nov., sp. nov., a novel marine bacterium of the family Flavobacteriaceae isolated from coastal seawater.</title>
        <authorList>
            <person name="Feng X."/>
        </authorList>
    </citation>
    <scope>NUCLEOTIDE SEQUENCE [LARGE SCALE GENOMIC DNA]</scope>
    <source>
        <strain evidence="2 3">PLHSN227</strain>
    </source>
</reference>
<accession>A0A507ZS27</accession>
<gene>
    <name evidence="2" type="ORF">FKR84_05455</name>
</gene>
<sequence length="121" mass="13066">MKKYLLYLGLLSCTQLFAQKSLKVVNNTGENINIFLFASGNQPAFGCIGCDNDLESDVFTIEPGTTDYQAFSDVPSGVQYIGVSPCTHNSPCNGVQSDVICGNPQWQMIGFSYPVVVVDVA</sequence>
<feature type="chain" id="PRO_5021205411" evidence="1">
    <location>
        <begin position="19"/>
        <end position="121"/>
    </location>
</feature>
<organism evidence="2 3">
    <name type="scientific">Haloflavibacter putidus</name>
    <dbReference type="NCBI Taxonomy" id="2576776"/>
    <lineage>
        <taxon>Bacteria</taxon>
        <taxon>Pseudomonadati</taxon>
        <taxon>Bacteroidota</taxon>
        <taxon>Flavobacteriia</taxon>
        <taxon>Flavobacteriales</taxon>
        <taxon>Flavobacteriaceae</taxon>
        <taxon>Haloflavibacter</taxon>
    </lineage>
</organism>
<dbReference type="Proteomes" id="UP000317169">
    <property type="component" value="Unassembled WGS sequence"/>
</dbReference>
<feature type="signal peptide" evidence="1">
    <location>
        <begin position="1"/>
        <end position="18"/>
    </location>
</feature>
<dbReference type="RefSeq" id="WP_141421288.1">
    <property type="nucleotide sequence ID" value="NZ_VIAR01000004.1"/>
</dbReference>
<evidence type="ECO:0000313" key="2">
    <source>
        <dbReference type="EMBL" id="TQD39341.1"/>
    </source>
</evidence>
<comment type="caution">
    <text evidence="2">The sequence shown here is derived from an EMBL/GenBank/DDBJ whole genome shotgun (WGS) entry which is preliminary data.</text>
</comment>
<evidence type="ECO:0000313" key="3">
    <source>
        <dbReference type="Proteomes" id="UP000317169"/>
    </source>
</evidence>
<dbReference type="AlphaFoldDB" id="A0A507ZS27"/>
<protein>
    <submittedName>
        <fullName evidence="2">Uncharacterized protein</fullName>
    </submittedName>
</protein>
<evidence type="ECO:0000256" key="1">
    <source>
        <dbReference type="SAM" id="SignalP"/>
    </source>
</evidence>
<keyword evidence="3" id="KW-1185">Reference proteome</keyword>
<dbReference type="EMBL" id="VIAR01000004">
    <property type="protein sequence ID" value="TQD39341.1"/>
    <property type="molecule type" value="Genomic_DNA"/>
</dbReference>
<name>A0A507ZS27_9FLAO</name>